<keyword evidence="1" id="KW-0378">Hydrolase</keyword>
<dbReference type="SUPFAM" id="SSF50630">
    <property type="entry name" value="Acid proteases"/>
    <property type="match status" value="1"/>
</dbReference>
<dbReference type="PROSITE" id="PS50175">
    <property type="entry name" value="ASP_PROT_RETROV"/>
    <property type="match status" value="1"/>
</dbReference>
<feature type="domain" description="Peptidase A2" evidence="3">
    <location>
        <begin position="356"/>
        <end position="371"/>
    </location>
</feature>
<dbReference type="InterPro" id="IPR001969">
    <property type="entry name" value="Aspartic_peptidase_AS"/>
</dbReference>
<dbReference type="InterPro" id="IPR021109">
    <property type="entry name" value="Peptidase_aspartic_dom_sf"/>
</dbReference>
<evidence type="ECO:0000259" key="3">
    <source>
        <dbReference type="PROSITE" id="PS50175"/>
    </source>
</evidence>
<evidence type="ECO:0000313" key="5">
    <source>
        <dbReference type="Proteomes" id="UP000054047"/>
    </source>
</evidence>
<dbReference type="Gene3D" id="2.40.70.10">
    <property type="entry name" value="Acid Proteases"/>
    <property type="match status" value="1"/>
</dbReference>
<dbReference type="InterPro" id="IPR055510">
    <property type="entry name" value="DUF7083"/>
</dbReference>
<accession>A0A0C2GU92</accession>
<sequence>MDPQMMMTMFRELIREERKEMMEVFMKHVAGQNIATNEVTLVANMMSALSNRIEKFVFDPDTDMCFTRWCSRYKEVFVEDAKQLSEGARVRFLCEKLDSNTFEKYQRHVLPKEVTSIGFEESVETLKQLFDVKASEFTTRYQCLKLEKNDSEDFLTYTGRVNEFCERAKIHELDCDDIKCLLWIFGLKSRRKAEIRQRLIAVLDREYKAGRKVSLQELYRECENFLSLKKDSETLAGNVKIMEAAVKEERRKRECWNCCGDHFAQQCKSKPWFCKKCETTGHRERFCEVAKQRRTARNGSERRRSRQNSDNSKNRGNKKTTWSSGEHVRGVKIANATAEVNSTRMYVEARVNQHPVSFLLDTGSDITLLNEDGGVWMLQDLRRQMSL</sequence>
<dbReference type="Proteomes" id="UP000054047">
    <property type="component" value="Unassembled WGS sequence"/>
</dbReference>
<proteinExistence type="predicted"/>
<dbReference type="PANTHER" id="PTHR36943">
    <property type="entry name" value="CCHC-TYPE DOMAIN-CONTAINING PROTEIN"/>
    <property type="match status" value="1"/>
</dbReference>
<keyword evidence="5" id="KW-1185">Reference proteome</keyword>
<evidence type="ECO:0000256" key="1">
    <source>
        <dbReference type="ARBA" id="ARBA00022801"/>
    </source>
</evidence>
<dbReference type="GO" id="GO:0004190">
    <property type="term" value="F:aspartic-type endopeptidase activity"/>
    <property type="evidence" value="ECO:0007669"/>
    <property type="project" value="InterPro"/>
</dbReference>
<dbReference type="AlphaFoldDB" id="A0A0C2GU92"/>
<dbReference type="OrthoDB" id="5833993at2759"/>
<name>A0A0C2GU92_9BILA</name>
<dbReference type="InterPro" id="IPR001995">
    <property type="entry name" value="Peptidase_A2_cat"/>
</dbReference>
<gene>
    <name evidence="4" type="ORF">ANCDUO_04755</name>
</gene>
<dbReference type="Pfam" id="PF23309">
    <property type="entry name" value="DUF7083"/>
    <property type="match status" value="1"/>
</dbReference>
<evidence type="ECO:0000313" key="4">
    <source>
        <dbReference type="EMBL" id="KIH64925.1"/>
    </source>
</evidence>
<dbReference type="PROSITE" id="PS00141">
    <property type="entry name" value="ASP_PROTEASE"/>
    <property type="match status" value="1"/>
</dbReference>
<organism evidence="4 5">
    <name type="scientific">Ancylostoma duodenale</name>
    <dbReference type="NCBI Taxonomy" id="51022"/>
    <lineage>
        <taxon>Eukaryota</taxon>
        <taxon>Metazoa</taxon>
        <taxon>Ecdysozoa</taxon>
        <taxon>Nematoda</taxon>
        <taxon>Chromadorea</taxon>
        <taxon>Rhabditida</taxon>
        <taxon>Rhabditina</taxon>
        <taxon>Rhabditomorpha</taxon>
        <taxon>Strongyloidea</taxon>
        <taxon>Ancylostomatidae</taxon>
        <taxon>Ancylostomatinae</taxon>
        <taxon>Ancylostoma</taxon>
    </lineage>
</organism>
<dbReference type="GO" id="GO:0006508">
    <property type="term" value="P:proteolysis"/>
    <property type="evidence" value="ECO:0007669"/>
    <property type="project" value="InterPro"/>
</dbReference>
<dbReference type="EMBL" id="KN727802">
    <property type="protein sequence ID" value="KIH64925.1"/>
    <property type="molecule type" value="Genomic_DNA"/>
</dbReference>
<feature type="region of interest" description="Disordered" evidence="2">
    <location>
        <begin position="290"/>
        <end position="325"/>
    </location>
</feature>
<protein>
    <recommendedName>
        <fullName evidence="3">Peptidase A2 domain-containing protein</fullName>
    </recommendedName>
</protein>
<reference evidence="4 5" key="1">
    <citation type="submission" date="2013-12" db="EMBL/GenBank/DDBJ databases">
        <title>Draft genome of the parsitic nematode Ancylostoma duodenale.</title>
        <authorList>
            <person name="Mitreva M."/>
        </authorList>
    </citation>
    <scope>NUCLEOTIDE SEQUENCE [LARGE SCALE GENOMIC DNA]</scope>
    <source>
        <strain evidence="4 5">Zhejiang</strain>
    </source>
</reference>
<dbReference type="PANTHER" id="PTHR36943:SF1">
    <property type="entry name" value="CCHC-TYPE DOMAIN-CONTAINING PROTEIN"/>
    <property type="match status" value="1"/>
</dbReference>
<evidence type="ECO:0000256" key="2">
    <source>
        <dbReference type="SAM" id="MobiDB-lite"/>
    </source>
</evidence>